<evidence type="ECO:0000313" key="2">
    <source>
        <dbReference type="EMBL" id="MDC2890468.1"/>
    </source>
</evidence>
<proteinExistence type="predicted"/>
<comment type="caution">
    <text evidence="2">The sequence shown here is derived from an EMBL/GenBank/DDBJ whole genome shotgun (WGS) entry which is preliminary data.</text>
</comment>
<keyword evidence="3" id="KW-1185">Reference proteome</keyword>
<organism evidence="2 3">
    <name type="scientific">Psychrosphaera algicola</name>
    <dbReference type="NCBI Taxonomy" id="3023714"/>
    <lineage>
        <taxon>Bacteria</taxon>
        <taxon>Pseudomonadati</taxon>
        <taxon>Pseudomonadota</taxon>
        <taxon>Gammaproteobacteria</taxon>
        <taxon>Alteromonadales</taxon>
        <taxon>Pseudoalteromonadaceae</taxon>
        <taxon>Psychrosphaera</taxon>
    </lineage>
</organism>
<name>A0ABT5FG19_9GAMM</name>
<accession>A0ABT5FG19</accession>
<evidence type="ECO:0000256" key="1">
    <source>
        <dbReference type="SAM" id="MobiDB-lite"/>
    </source>
</evidence>
<protein>
    <submittedName>
        <fullName evidence="2">Uncharacterized protein</fullName>
    </submittedName>
</protein>
<feature type="region of interest" description="Disordered" evidence="1">
    <location>
        <begin position="1"/>
        <end position="30"/>
    </location>
</feature>
<reference evidence="2 3" key="1">
    <citation type="submission" date="2023-01" db="EMBL/GenBank/DDBJ databases">
        <title>Psychrosphaera sp. nov., isolated from marine algae.</title>
        <authorList>
            <person name="Bayburt H."/>
            <person name="Choi B.J."/>
            <person name="Kim J.M."/>
            <person name="Choi D.G."/>
            <person name="Jeon C.O."/>
        </authorList>
    </citation>
    <scope>NUCLEOTIDE SEQUENCE [LARGE SCALE GENOMIC DNA]</scope>
    <source>
        <strain evidence="2 3">G1-22</strain>
    </source>
</reference>
<dbReference type="RefSeq" id="WP_272181662.1">
    <property type="nucleotide sequence ID" value="NZ_JAQOMS010000002.1"/>
</dbReference>
<gene>
    <name evidence="2" type="ORF">PN838_19070</name>
</gene>
<feature type="compositionally biased region" description="Basic and acidic residues" evidence="1">
    <location>
        <begin position="7"/>
        <end position="20"/>
    </location>
</feature>
<dbReference type="Proteomes" id="UP001528411">
    <property type="component" value="Unassembled WGS sequence"/>
</dbReference>
<sequence>MTNEDNLVAHKSEAMSDPKSDVLGSNLEPKKIWKKPLLKPSLNSKM</sequence>
<dbReference type="EMBL" id="JAQOMS010000002">
    <property type="protein sequence ID" value="MDC2890468.1"/>
    <property type="molecule type" value="Genomic_DNA"/>
</dbReference>
<evidence type="ECO:0000313" key="3">
    <source>
        <dbReference type="Proteomes" id="UP001528411"/>
    </source>
</evidence>